<keyword evidence="5" id="KW-0804">Transcription</keyword>
<evidence type="ECO:0000256" key="1">
    <source>
        <dbReference type="ARBA" id="ARBA00005952"/>
    </source>
</evidence>
<evidence type="ECO:0000256" key="5">
    <source>
        <dbReference type="ARBA" id="ARBA00023163"/>
    </source>
</evidence>
<sequence length="143" mass="16633">MGKRRFSRELALKFLYQLEFNETGLKDQMSSFEDRLSCQEEVKEFMVELVDKVVDNMKEIDLTLKKYSEHWALDRMTVIDRNILRLGVCELTYSQTIPPKVVINEAVEIAKKYGSEESPDFINGILDKIYKEMNRGTVQSPTG</sequence>
<evidence type="ECO:0000259" key="6">
    <source>
        <dbReference type="Pfam" id="PF01029"/>
    </source>
</evidence>
<dbReference type="SUPFAM" id="SSF48013">
    <property type="entry name" value="NusB-like"/>
    <property type="match status" value="1"/>
</dbReference>
<dbReference type="PANTHER" id="PTHR11078:SF3">
    <property type="entry name" value="ANTITERMINATION NUSB DOMAIN-CONTAINING PROTEIN"/>
    <property type="match status" value="1"/>
</dbReference>
<dbReference type="InterPro" id="IPR006027">
    <property type="entry name" value="NusB_RsmB_TIM44"/>
</dbReference>
<accession>A0A3B1D237</accession>
<keyword evidence="2" id="KW-0889">Transcription antitermination</keyword>
<dbReference type="Pfam" id="PF01029">
    <property type="entry name" value="NusB"/>
    <property type="match status" value="1"/>
</dbReference>
<name>A0A3B1D237_9ZZZZ</name>
<dbReference type="GO" id="GO:0005829">
    <property type="term" value="C:cytosol"/>
    <property type="evidence" value="ECO:0007669"/>
    <property type="project" value="TreeGrafter"/>
</dbReference>
<keyword evidence="3" id="KW-0694">RNA-binding</keyword>
<dbReference type="CDD" id="cd00619">
    <property type="entry name" value="Terminator_NusB"/>
    <property type="match status" value="1"/>
</dbReference>
<gene>
    <name evidence="7" type="ORF">MNBD_NITROSPINAE05-639</name>
</gene>
<evidence type="ECO:0000256" key="4">
    <source>
        <dbReference type="ARBA" id="ARBA00023015"/>
    </source>
</evidence>
<keyword evidence="4" id="KW-0805">Transcription regulation</keyword>
<proteinExistence type="inferred from homology"/>
<dbReference type="HAMAP" id="MF_00073">
    <property type="entry name" value="NusB"/>
    <property type="match status" value="1"/>
</dbReference>
<dbReference type="PANTHER" id="PTHR11078">
    <property type="entry name" value="N UTILIZATION SUBSTANCE PROTEIN B-RELATED"/>
    <property type="match status" value="1"/>
</dbReference>
<protein>
    <submittedName>
        <fullName evidence="7">Transcription termination protein NusB</fullName>
    </submittedName>
</protein>
<dbReference type="GO" id="GO:0006353">
    <property type="term" value="P:DNA-templated transcription termination"/>
    <property type="evidence" value="ECO:0007669"/>
    <property type="project" value="InterPro"/>
</dbReference>
<dbReference type="GO" id="GO:0031564">
    <property type="term" value="P:transcription antitermination"/>
    <property type="evidence" value="ECO:0007669"/>
    <property type="project" value="UniProtKB-KW"/>
</dbReference>
<comment type="similarity">
    <text evidence="1">Belongs to the NusB family.</text>
</comment>
<feature type="domain" description="NusB/RsmB/TIM44" evidence="6">
    <location>
        <begin position="7"/>
        <end position="131"/>
    </location>
</feature>
<dbReference type="AlphaFoldDB" id="A0A3B1D237"/>
<organism evidence="7">
    <name type="scientific">hydrothermal vent metagenome</name>
    <dbReference type="NCBI Taxonomy" id="652676"/>
    <lineage>
        <taxon>unclassified sequences</taxon>
        <taxon>metagenomes</taxon>
        <taxon>ecological metagenomes</taxon>
    </lineage>
</organism>
<evidence type="ECO:0000256" key="2">
    <source>
        <dbReference type="ARBA" id="ARBA00022814"/>
    </source>
</evidence>
<dbReference type="EMBL" id="UOGG01000225">
    <property type="protein sequence ID" value="VAX32871.1"/>
    <property type="molecule type" value="Genomic_DNA"/>
</dbReference>
<dbReference type="NCBIfam" id="TIGR01951">
    <property type="entry name" value="nusB"/>
    <property type="match status" value="1"/>
</dbReference>
<reference evidence="7" key="1">
    <citation type="submission" date="2018-06" db="EMBL/GenBank/DDBJ databases">
        <authorList>
            <person name="Zhirakovskaya E."/>
        </authorList>
    </citation>
    <scope>NUCLEOTIDE SEQUENCE</scope>
</reference>
<dbReference type="InterPro" id="IPR011605">
    <property type="entry name" value="NusB_fam"/>
</dbReference>
<dbReference type="GO" id="GO:0003723">
    <property type="term" value="F:RNA binding"/>
    <property type="evidence" value="ECO:0007669"/>
    <property type="project" value="UniProtKB-KW"/>
</dbReference>
<dbReference type="InterPro" id="IPR035926">
    <property type="entry name" value="NusB-like_sf"/>
</dbReference>
<dbReference type="Gene3D" id="1.10.940.10">
    <property type="entry name" value="NusB-like"/>
    <property type="match status" value="1"/>
</dbReference>
<evidence type="ECO:0000313" key="7">
    <source>
        <dbReference type="EMBL" id="VAX32871.1"/>
    </source>
</evidence>
<evidence type="ECO:0000256" key="3">
    <source>
        <dbReference type="ARBA" id="ARBA00022884"/>
    </source>
</evidence>